<dbReference type="EMBL" id="JBBPBN010000584">
    <property type="protein sequence ID" value="KAK8484300.1"/>
    <property type="molecule type" value="Genomic_DNA"/>
</dbReference>
<reference evidence="1 2" key="1">
    <citation type="journal article" date="2024" name="G3 (Bethesda)">
        <title>Genome assembly of Hibiscus sabdariffa L. provides insights into metabolisms of medicinal natural products.</title>
        <authorList>
            <person name="Kim T."/>
        </authorList>
    </citation>
    <scope>NUCLEOTIDE SEQUENCE [LARGE SCALE GENOMIC DNA]</scope>
    <source>
        <strain evidence="1">TK-2024</strain>
        <tissue evidence="1">Old leaves</tissue>
    </source>
</reference>
<evidence type="ECO:0000313" key="2">
    <source>
        <dbReference type="Proteomes" id="UP001396334"/>
    </source>
</evidence>
<gene>
    <name evidence="1" type="ORF">V6N11_013097</name>
</gene>
<name>A0ABR1ZUC0_9ROSI</name>
<keyword evidence="2" id="KW-1185">Reference proteome</keyword>
<accession>A0ABR1ZUC0</accession>
<sequence>MRKKINIHISRFWRTEKANQERCRIKSDIQVATPSFLTSSIVGSNHHPLLTTFETRFTVYKIQICYLQGPISQFQDLIPPSKRETVFGTHLGRASVFKGTFLLGEVVHLSQLETAISLET</sequence>
<organism evidence="1 2">
    <name type="scientific">Hibiscus sabdariffa</name>
    <name type="common">roselle</name>
    <dbReference type="NCBI Taxonomy" id="183260"/>
    <lineage>
        <taxon>Eukaryota</taxon>
        <taxon>Viridiplantae</taxon>
        <taxon>Streptophyta</taxon>
        <taxon>Embryophyta</taxon>
        <taxon>Tracheophyta</taxon>
        <taxon>Spermatophyta</taxon>
        <taxon>Magnoliopsida</taxon>
        <taxon>eudicotyledons</taxon>
        <taxon>Gunneridae</taxon>
        <taxon>Pentapetalae</taxon>
        <taxon>rosids</taxon>
        <taxon>malvids</taxon>
        <taxon>Malvales</taxon>
        <taxon>Malvaceae</taxon>
        <taxon>Malvoideae</taxon>
        <taxon>Hibiscus</taxon>
    </lineage>
</organism>
<proteinExistence type="predicted"/>
<evidence type="ECO:0000313" key="1">
    <source>
        <dbReference type="EMBL" id="KAK8484300.1"/>
    </source>
</evidence>
<comment type="caution">
    <text evidence="1">The sequence shown here is derived from an EMBL/GenBank/DDBJ whole genome shotgun (WGS) entry which is preliminary data.</text>
</comment>
<protein>
    <submittedName>
        <fullName evidence="1">Uncharacterized protein</fullName>
    </submittedName>
</protein>
<dbReference type="Proteomes" id="UP001396334">
    <property type="component" value="Unassembled WGS sequence"/>
</dbReference>